<name>A0ABX1TLE4_9GAMM</name>
<dbReference type="PROSITE" id="PS51935">
    <property type="entry name" value="NLPC_P60"/>
    <property type="match status" value="1"/>
</dbReference>
<dbReference type="Gene3D" id="3.90.1720.10">
    <property type="entry name" value="endopeptidase domain like (from Nostoc punctiforme)"/>
    <property type="match status" value="1"/>
</dbReference>
<comment type="caution">
    <text evidence="7">The sequence shown here is derived from an EMBL/GenBank/DDBJ whole genome shotgun (WGS) entry which is preliminary data.</text>
</comment>
<feature type="compositionally biased region" description="Basic and acidic residues" evidence="5">
    <location>
        <begin position="10"/>
        <end position="25"/>
    </location>
</feature>
<evidence type="ECO:0000256" key="2">
    <source>
        <dbReference type="ARBA" id="ARBA00022670"/>
    </source>
</evidence>
<dbReference type="InterPro" id="IPR038765">
    <property type="entry name" value="Papain-like_cys_pep_sf"/>
</dbReference>
<sequence length="282" mass="31359">METFHRHREPRTVETTHTKRDDTIRPKKPTLGGRIVQIALGLVGCHYINGAYGATPGCNDGTPLPIRRDLKLVANSKRLDPNKQKDKTQDLAVLAAQMFVKRHCICGGNYNNFVGARHASPSDWDLNNYLTSLKDKHPTAWINYYGQFTPRRVYGPARGGDIGGKLVWGQSCKGIRHFDCIGFISYCLWQATGKVIQLEIAQWRTPNQPMTGSKVYDFSAGRKPETLMDGDILVKADHHIAWVAANGTIIEAADTDLGVVAKGQFELDKSPGAWTHLVRLPL</sequence>
<evidence type="ECO:0000256" key="1">
    <source>
        <dbReference type="ARBA" id="ARBA00007074"/>
    </source>
</evidence>
<keyword evidence="4" id="KW-0788">Thiol protease</keyword>
<protein>
    <recommendedName>
        <fullName evidence="6">NlpC/P60 domain-containing protein</fullName>
    </recommendedName>
</protein>
<proteinExistence type="inferred from homology"/>
<dbReference type="EMBL" id="SPMZ01000040">
    <property type="protein sequence ID" value="NMQ20227.1"/>
    <property type="molecule type" value="Genomic_DNA"/>
</dbReference>
<feature type="region of interest" description="Disordered" evidence="5">
    <location>
        <begin position="1"/>
        <end position="28"/>
    </location>
</feature>
<feature type="domain" description="NlpC/P60" evidence="6">
    <location>
        <begin position="147"/>
        <end position="282"/>
    </location>
</feature>
<evidence type="ECO:0000259" key="6">
    <source>
        <dbReference type="PROSITE" id="PS51935"/>
    </source>
</evidence>
<dbReference type="Proteomes" id="UP000760480">
    <property type="component" value="Unassembled WGS sequence"/>
</dbReference>
<evidence type="ECO:0000256" key="5">
    <source>
        <dbReference type="SAM" id="MobiDB-lite"/>
    </source>
</evidence>
<dbReference type="RefSeq" id="WP_169249487.1">
    <property type="nucleotide sequence ID" value="NZ_SPMZ01000040.1"/>
</dbReference>
<organism evidence="7 8">
    <name type="scientific">Candidatus Competibacter phosphatis</name>
    <dbReference type="NCBI Taxonomy" id="221280"/>
    <lineage>
        <taxon>Bacteria</taxon>
        <taxon>Pseudomonadati</taxon>
        <taxon>Pseudomonadota</taxon>
        <taxon>Gammaproteobacteria</taxon>
        <taxon>Candidatus Competibacteraceae</taxon>
        <taxon>Candidatus Competibacter</taxon>
    </lineage>
</organism>
<evidence type="ECO:0000256" key="3">
    <source>
        <dbReference type="ARBA" id="ARBA00022801"/>
    </source>
</evidence>
<comment type="similarity">
    <text evidence="1">Belongs to the peptidase C40 family.</text>
</comment>
<gene>
    <name evidence="7" type="ORF">E4P82_14070</name>
</gene>
<evidence type="ECO:0000256" key="4">
    <source>
        <dbReference type="ARBA" id="ARBA00022807"/>
    </source>
</evidence>
<evidence type="ECO:0000313" key="7">
    <source>
        <dbReference type="EMBL" id="NMQ20227.1"/>
    </source>
</evidence>
<keyword evidence="3" id="KW-0378">Hydrolase</keyword>
<reference evidence="7 8" key="1">
    <citation type="submission" date="2019-03" db="EMBL/GenBank/DDBJ databases">
        <title>Metabolic reconstructions from genomes of highly enriched 'Candidatus Accumulibacter' and 'Candidatus Competibacter' bioreactor populations.</title>
        <authorList>
            <person name="Annavajhala M.K."/>
            <person name="Welles L."/>
            <person name="Abbas B."/>
            <person name="Sorokin D."/>
            <person name="Park H."/>
            <person name="Van Loosdrecht M."/>
            <person name="Chandran K."/>
        </authorList>
    </citation>
    <scope>NUCLEOTIDE SEQUENCE [LARGE SCALE GENOMIC DNA]</scope>
    <source>
        <strain evidence="7 8">SBR_G</strain>
    </source>
</reference>
<dbReference type="SUPFAM" id="SSF54001">
    <property type="entry name" value="Cysteine proteinases"/>
    <property type="match status" value="1"/>
</dbReference>
<keyword evidence="8" id="KW-1185">Reference proteome</keyword>
<evidence type="ECO:0000313" key="8">
    <source>
        <dbReference type="Proteomes" id="UP000760480"/>
    </source>
</evidence>
<accession>A0ABX1TLE4</accession>
<keyword evidence="2" id="KW-0645">Protease</keyword>
<dbReference type="InterPro" id="IPR000064">
    <property type="entry name" value="NLP_P60_dom"/>
</dbReference>